<organism evidence="1">
    <name type="scientific">Arundo donax</name>
    <name type="common">Giant reed</name>
    <name type="synonym">Donax arundinaceus</name>
    <dbReference type="NCBI Taxonomy" id="35708"/>
    <lineage>
        <taxon>Eukaryota</taxon>
        <taxon>Viridiplantae</taxon>
        <taxon>Streptophyta</taxon>
        <taxon>Embryophyta</taxon>
        <taxon>Tracheophyta</taxon>
        <taxon>Spermatophyta</taxon>
        <taxon>Magnoliopsida</taxon>
        <taxon>Liliopsida</taxon>
        <taxon>Poales</taxon>
        <taxon>Poaceae</taxon>
        <taxon>PACMAD clade</taxon>
        <taxon>Arundinoideae</taxon>
        <taxon>Arundineae</taxon>
        <taxon>Arundo</taxon>
    </lineage>
</organism>
<accession>A0A0A9FQ00</accession>
<reference evidence="1" key="2">
    <citation type="journal article" date="2015" name="Data Brief">
        <title>Shoot transcriptome of the giant reed, Arundo donax.</title>
        <authorList>
            <person name="Barrero R.A."/>
            <person name="Guerrero F.D."/>
            <person name="Moolhuijzen P."/>
            <person name="Goolsby J.A."/>
            <person name="Tidwell J."/>
            <person name="Bellgard S.E."/>
            <person name="Bellgard M.I."/>
        </authorList>
    </citation>
    <scope>NUCLEOTIDE SEQUENCE</scope>
    <source>
        <tissue evidence="1">Shoot tissue taken approximately 20 cm above the soil surface</tissue>
    </source>
</reference>
<dbReference type="AlphaFoldDB" id="A0A0A9FQ00"/>
<reference evidence="1" key="1">
    <citation type="submission" date="2014-09" db="EMBL/GenBank/DDBJ databases">
        <authorList>
            <person name="Magalhaes I.L.F."/>
            <person name="Oliveira U."/>
            <person name="Santos F.R."/>
            <person name="Vidigal T.H.D.A."/>
            <person name="Brescovit A.D."/>
            <person name="Santos A.J."/>
        </authorList>
    </citation>
    <scope>NUCLEOTIDE SEQUENCE</scope>
    <source>
        <tissue evidence="1">Shoot tissue taken approximately 20 cm above the soil surface</tissue>
    </source>
</reference>
<dbReference type="EMBL" id="GBRH01183524">
    <property type="protein sequence ID" value="JAE14372.1"/>
    <property type="molecule type" value="Transcribed_RNA"/>
</dbReference>
<sequence>MAISCSLKIENIAGFVSTETVKYGAQTVPKLYCSCSQ</sequence>
<protein>
    <submittedName>
        <fullName evidence="1">Uncharacterized protein</fullName>
    </submittedName>
</protein>
<evidence type="ECO:0000313" key="1">
    <source>
        <dbReference type="EMBL" id="JAE14372.1"/>
    </source>
</evidence>
<name>A0A0A9FQ00_ARUDO</name>
<proteinExistence type="predicted"/>